<dbReference type="RefSeq" id="WP_259553220.1">
    <property type="nucleotide sequence ID" value="NZ_JANURE010000032.1"/>
</dbReference>
<protein>
    <submittedName>
        <fullName evidence="2">Uncharacterized protein</fullName>
    </submittedName>
</protein>
<evidence type="ECO:0000313" key="2">
    <source>
        <dbReference type="EMBL" id="MDW9251070.1"/>
    </source>
</evidence>
<evidence type="ECO:0000313" key="3">
    <source>
        <dbReference type="Proteomes" id="UP001272137"/>
    </source>
</evidence>
<feature type="region of interest" description="Disordered" evidence="1">
    <location>
        <begin position="1"/>
        <end position="30"/>
    </location>
</feature>
<dbReference type="Proteomes" id="UP001272137">
    <property type="component" value="Unassembled WGS sequence"/>
</dbReference>
<evidence type="ECO:0000256" key="1">
    <source>
        <dbReference type="SAM" id="MobiDB-lite"/>
    </source>
</evidence>
<accession>A0AAW9CK97</accession>
<sequence length="41" mass="4550">MEALRRTGGRTGTTALPPWTDDAPVQEDNEWKIARGEQHGT</sequence>
<reference evidence="2" key="1">
    <citation type="submission" date="2018-08" db="EMBL/GenBank/DDBJ databases">
        <title>Identification of Burkholderia cepacia strains that express a Burkholderia pseudomallei-like capsular polysaccharide.</title>
        <authorList>
            <person name="Burtnick M.N."/>
            <person name="Vongsouvath M."/>
            <person name="Newton P."/>
            <person name="Wuthiekanun V."/>
            <person name="Limmathurotsakul D."/>
            <person name="Brett P.J."/>
            <person name="Chantratita N."/>
            <person name="Dance D.A."/>
        </authorList>
    </citation>
    <scope>NUCLEOTIDE SEQUENCE</scope>
    <source>
        <strain evidence="2">SBXCC001</strain>
    </source>
</reference>
<organism evidence="2 3">
    <name type="scientific">Burkholderia thailandensis</name>
    <dbReference type="NCBI Taxonomy" id="57975"/>
    <lineage>
        <taxon>Bacteria</taxon>
        <taxon>Pseudomonadati</taxon>
        <taxon>Pseudomonadota</taxon>
        <taxon>Betaproteobacteria</taxon>
        <taxon>Burkholderiales</taxon>
        <taxon>Burkholderiaceae</taxon>
        <taxon>Burkholderia</taxon>
        <taxon>pseudomallei group</taxon>
    </lineage>
</organism>
<comment type="caution">
    <text evidence="2">The sequence shown here is derived from an EMBL/GenBank/DDBJ whole genome shotgun (WGS) entry which is preliminary data.</text>
</comment>
<name>A0AAW9CK97_BURTH</name>
<proteinExistence type="predicted"/>
<dbReference type="EMBL" id="QXCT01000001">
    <property type="protein sequence ID" value="MDW9251070.1"/>
    <property type="molecule type" value="Genomic_DNA"/>
</dbReference>
<gene>
    <name evidence="2" type="ORF">C7S16_5377</name>
</gene>
<dbReference type="AlphaFoldDB" id="A0AAW9CK97"/>